<evidence type="ECO:0000259" key="2">
    <source>
        <dbReference type="Pfam" id="PF13635"/>
    </source>
</evidence>
<dbReference type="InterPro" id="IPR041682">
    <property type="entry name" value="AAA_14"/>
</dbReference>
<dbReference type="Proteomes" id="UP000178315">
    <property type="component" value="Unassembled WGS sequence"/>
</dbReference>
<evidence type="ECO:0000259" key="1">
    <source>
        <dbReference type="Pfam" id="PF13173"/>
    </source>
</evidence>
<organism evidence="3 4">
    <name type="scientific">Candidatus Jacksonbacteria bacterium RIFCSPLOWO2_02_FULL_44_20</name>
    <dbReference type="NCBI Taxonomy" id="1798460"/>
    <lineage>
        <taxon>Bacteria</taxon>
        <taxon>Candidatus Jacksoniibacteriota</taxon>
    </lineage>
</organism>
<gene>
    <name evidence="3" type="ORF">A3H61_00025</name>
</gene>
<dbReference type="PANTHER" id="PTHR43566">
    <property type="entry name" value="CONSERVED PROTEIN"/>
    <property type="match status" value="1"/>
</dbReference>
<dbReference type="SUPFAM" id="SSF52540">
    <property type="entry name" value="P-loop containing nucleoside triphosphate hydrolases"/>
    <property type="match status" value="1"/>
</dbReference>
<dbReference type="Pfam" id="PF13635">
    <property type="entry name" value="DUF4143"/>
    <property type="match status" value="1"/>
</dbReference>
<proteinExistence type="predicted"/>
<accession>A0A1G2AB38</accession>
<sequence>MVKRYFWLKQIESAWRHRSIIWLSGVRRVGKTTLCQSLDSVEYFDCELPRVRRMLDDPQDFLQSLGNRRVVLDEIHRLNNPSEILKIAADHYPNARILATGSSTLGASRKFRDTLAGRKTEVWLTPMIAADLDDFRERDLKHRFLHGGLPPFFLAPQIPERDFQEWMDAYWAKDIAELFRLERRHSFEKFAELLLAQSGGIFEATRFAPPCEVSRSTISNYLSVFEATFVVHVIRPFHSRRSTEIIAAPKVYGFDTGFVCYHRGWSTLRAEDMGFLWEHFVLNEIMAHKQSRDILYWRDKQHHEVDFILASRKEQPTVIECKWSAGAFSPEHMTAFRKCYPNGRNFVVSHDVDRDFTRTYNHLTVKFVSLEGLMREI</sequence>
<feature type="domain" description="DUF4143" evidence="2">
    <location>
        <begin position="173"/>
        <end position="324"/>
    </location>
</feature>
<protein>
    <recommendedName>
        <fullName evidence="5">ATPase</fullName>
    </recommendedName>
</protein>
<evidence type="ECO:0000313" key="4">
    <source>
        <dbReference type="Proteomes" id="UP000178315"/>
    </source>
</evidence>
<dbReference type="AlphaFoldDB" id="A0A1G2AB38"/>
<dbReference type="InterPro" id="IPR027417">
    <property type="entry name" value="P-loop_NTPase"/>
</dbReference>
<reference evidence="3 4" key="1">
    <citation type="journal article" date="2016" name="Nat. Commun.">
        <title>Thousands of microbial genomes shed light on interconnected biogeochemical processes in an aquifer system.</title>
        <authorList>
            <person name="Anantharaman K."/>
            <person name="Brown C.T."/>
            <person name="Hug L.A."/>
            <person name="Sharon I."/>
            <person name="Castelle C.J."/>
            <person name="Probst A.J."/>
            <person name="Thomas B.C."/>
            <person name="Singh A."/>
            <person name="Wilkins M.J."/>
            <person name="Karaoz U."/>
            <person name="Brodie E.L."/>
            <person name="Williams K.H."/>
            <person name="Hubbard S.S."/>
            <person name="Banfield J.F."/>
        </authorList>
    </citation>
    <scope>NUCLEOTIDE SEQUENCE [LARGE SCALE GENOMIC DNA]</scope>
</reference>
<dbReference type="Pfam" id="PF13173">
    <property type="entry name" value="AAA_14"/>
    <property type="match status" value="1"/>
</dbReference>
<evidence type="ECO:0008006" key="5">
    <source>
        <dbReference type="Google" id="ProtNLM"/>
    </source>
</evidence>
<dbReference type="EMBL" id="MHJU01000008">
    <property type="protein sequence ID" value="OGY73726.1"/>
    <property type="molecule type" value="Genomic_DNA"/>
</dbReference>
<dbReference type="PANTHER" id="PTHR43566:SF1">
    <property type="entry name" value="AAA+ ATPASE DOMAIN-CONTAINING PROTEIN"/>
    <property type="match status" value="1"/>
</dbReference>
<name>A0A1G2AB38_9BACT</name>
<feature type="domain" description="AAA" evidence="1">
    <location>
        <begin position="18"/>
        <end position="128"/>
    </location>
</feature>
<comment type="caution">
    <text evidence="3">The sequence shown here is derived from an EMBL/GenBank/DDBJ whole genome shotgun (WGS) entry which is preliminary data.</text>
</comment>
<evidence type="ECO:0000313" key="3">
    <source>
        <dbReference type="EMBL" id="OGY73726.1"/>
    </source>
</evidence>
<dbReference type="InterPro" id="IPR025420">
    <property type="entry name" value="DUF4143"/>
</dbReference>